<dbReference type="SUPFAM" id="SSF81383">
    <property type="entry name" value="F-box domain"/>
    <property type="match status" value="1"/>
</dbReference>
<dbReference type="PROSITE" id="PS50181">
    <property type="entry name" value="FBOX"/>
    <property type="match status" value="1"/>
</dbReference>
<evidence type="ECO:0000313" key="2">
    <source>
        <dbReference type="EMBL" id="KAG0571078.1"/>
    </source>
</evidence>
<proteinExistence type="predicted"/>
<dbReference type="InterPro" id="IPR001810">
    <property type="entry name" value="F-box_dom"/>
</dbReference>
<name>A0A8T0HJW0_CERPU</name>
<reference evidence="2 3" key="1">
    <citation type="submission" date="2020-06" db="EMBL/GenBank/DDBJ databases">
        <title>WGS assembly of Ceratodon purpureus strain R40.</title>
        <authorList>
            <person name="Carey S.B."/>
            <person name="Jenkins J."/>
            <person name="Shu S."/>
            <person name="Lovell J.T."/>
            <person name="Sreedasyam A."/>
            <person name="Maumus F."/>
            <person name="Tiley G.P."/>
            <person name="Fernandez-Pozo N."/>
            <person name="Barry K."/>
            <person name="Chen C."/>
            <person name="Wang M."/>
            <person name="Lipzen A."/>
            <person name="Daum C."/>
            <person name="Saski C.A."/>
            <person name="Payton A.C."/>
            <person name="Mcbreen J.C."/>
            <person name="Conrad R.E."/>
            <person name="Kollar L.M."/>
            <person name="Olsson S."/>
            <person name="Huttunen S."/>
            <person name="Landis J.B."/>
            <person name="Wickett N.J."/>
            <person name="Johnson M.G."/>
            <person name="Rensing S.A."/>
            <person name="Grimwood J."/>
            <person name="Schmutz J."/>
            <person name="Mcdaniel S.F."/>
        </authorList>
    </citation>
    <scope>NUCLEOTIDE SEQUENCE [LARGE SCALE GENOMIC DNA]</scope>
    <source>
        <strain evidence="2 3">R40</strain>
    </source>
</reference>
<evidence type="ECO:0000313" key="3">
    <source>
        <dbReference type="Proteomes" id="UP000822688"/>
    </source>
</evidence>
<dbReference type="Gene3D" id="2.120.10.80">
    <property type="entry name" value="Kelch-type beta propeller"/>
    <property type="match status" value="1"/>
</dbReference>
<dbReference type="InterPro" id="IPR011043">
    <property type="entry name" value="Gal_Oxase/kelch_b-propeller"/>
</dbReference>
<protein>
    <recommendedName>
        <fullName evidence="1">F-box domain-containing protein</fullName>
    </recommendedName>
</protein>
<dbReference type="PANTHER" id="PTHR31672">
    <property type="entry name" value="BNACNNG10540D PROTEIN"/>
    <property type="match status" value="1"/>
</dbReference>
<dbReference type="SMART" id="SM00256">
    <property type="entry name" value="FBOX"/>
    <property type="match status" value="1"/>
</dbReference>
<feature type="domain" description="F-box" evidence="1">
    <location>
        <begin position="32"/>
        <end position="77"/>
    </location>
</feature>
<evidence type="ECO:0000259" key="1">
    <source>
        <dbReference type="PROSITE" id="PS50181"/>
    </source>
</evidence>
<gene>
    <name evidence="2" type="ORF">KC19_6G209700</name>
</gene>
<dbReference type="Proteomes" id="UP000822688">
    <property type="component" value="Chromosome 6"/>
</dbReference>
<accession>A0A8T0HJW0</accession>
<dbReference type="InterPro" id="IPR050796">
    <property type="entry name" value="SCF_F-box_component"/>
</dbReference>
<sequence length="429" mass="48031">MMEGGSISEQITDVTSTLDNLELKENRSSDTLEDWNALPPEVQDLILAFCPFYDLFQLRAICKSFRDVINSKNFQQARGRLFPREFFLGPLVFYVKDSLWHILGLDSKKQIWRTLPPFRNPIPAPDVDLFKDFLVASHRGLFCVNVGKPSEAEKIYVCNLLTGSTHELPRLEFSRHPVILNLHVTLTKTEDITTSSYRVIAIGSSATGTESLSKKTEVYDSVKGKWETAGDVPGIDFSLNDHQTGVYCESENLLLCVGFMVNGIKGILAFDVGKLEWRADWLCPLLVAEENTALSVHFAIAQLVECSGVIYLFSEQEAERTSVTHCIDRLDFVRGGPGYTWTRKVTIPRQGYRALLVFPEYTCVPLGENKLCIFNTIERTGVVYNMLDDPINPDTSETIPAPPPMDAGVIFHSLNPVGYAFEPSFGVSV</sequence>
<dbReference type="Gene3D" id="1.20.1280.50">
    <property type="match status" value="1"/>
</dbReference>
<dbReference type="PANTHER" id="PTHR31672:SF2">
    <property type="entry name" value="F-BOX DOMAIN-CONTAINING PROTEIN"/>
    <property type="match status" value="1"/>
</dbReference>
<dbReference type="InterPro" id="IPR036047">
    <property type="entry name" value="F-box-like_dom_sf"/>
</dbReference>
<dbReference type="AlphaFoldDB" id="A0A8T0HJW0"/>
<organism evidence="2 3">
    <name type="scientific">Ceratodon purpureus</name>
    <name type="common">Fire moss</name>
    <name type="synonym">Dicranum purpureum</name>
    <dbReference type="NCBI Taxonomy" id="3225"/>
    <lineage>
        <taxon>Eukaryota</taxon>
        <taxon>Viridiplantae</taxon>
        <taxon>Streptophyta</taxon>
        <taxon>Embryophyta</taxon>
        <taxon>Bryophyta</taxon>
        <taxon>Bryophytina</taxon>
        <taxon>Bryopsida</taxon>
        <taxon>Dicranidae</taxon>
        <taxon>Pseudoditrichales</taxon>
        <taxon>Ditrichaceae</taxon>
        <taxon>Ceratodon</taxon>
    </lineage>
</organism>
<dbReference type="InterPro" id="IPR015915">
    <property type="entry name" value="Kelch-typ_b-propeller"/>
</dbReference>
<keyword evidence="3" id="KW-1185">Reference proteome</keyword>
<dbReference type="EMBL" id="CM026427">
    <property type="protein sequence ID" value="KAG0571078.1"/>
    <property type="molecule type" value="Genomic_DNA"/>
</dbReference>
<dbReference type="CDD" id="cd09917">
    <property type="entry name" value="F-box_SF"/>
    <property type="match status" value="1"/>
</dbReference>
<comment type="caution">
    <text evidence="2">The sequence shown here is derived from an EMBL/GenBank/DDBJ whole genome shotgun (WGS) entry which is preliminary data.</text>
</comment>
<dbReference type="Pfam" id="PF00646">
    <property type="entry name" value="F-box"/>
    <property type="match status" value="1"/>
</dbReference>
<dbReference type="SUPFAM" id="SSF50965">
    <property type="entry name" value="Galactose oxidase, central domain"/>
    <property type="match status" value="1"/>
</dbReference>